<feature type="transmembrane region" description="Helical" evidence="1">
    <location>
        <begin position="21"/>
        <end position="45"/>
    </location>
</feature>
<dbReference type="AlphaFoldDB" id="A0A5N7CFE4"/>
<evidence type="ECO:0000313" key="2">
    <source>
        <dbReference type="EMBL" id="KAE8392864.1"/>
    </source>
</evidence>
<protein>
    <submittedName>
        <fullName evidence="2">Uncharacterized protein</fullName>
    </submittedName>
</protein>
<organism evidence="2">
    <name type="scientific">Petromyces alliaceus</name>
    <name type="common">Aspergillus alliaceus</name>
    <dbReference type="NCBI Taxonomy" id="209559"/>
    <lineage>
        <taxon>Eukaryota</taxon>
        <taxon>Fungi</taxon>
        <taxon>Dikarya</taxon>
        <taxon>Ascomycota</taxon>
        <taxon>Pezizomycotina</taxon>
        <taxon>Eurotiomycetes</taxon>
        <taxon>Eurotiomycetidae</taxon>
        <taxon>Eurotiales</taxon>
        <taxon>Aspergillaceae</taxon>
        <taxon>Aspergillus</taxon>
        <taxon>Aspergillus subgen. Circumdati</taxon>
    </lineage>
</organism>
<reference evidence="2" key="1">
    <citation type="submission" date="2019-04" db="EMBL/GenBank/DDBJ databases">
        <title>Friends and foes A comparative genomics studyof 23 Aspergillus species from section Flavi.</title>
        <authorList>
            <consortium name="DOE Joint Genome Institute"/>
            <person name="Kjaerbolling I."/>
            <person name="Vesth T."/>
            <person name="Frisvad J.C."/>
            <person name="Nybo J.L."/>
            <person name="Theobald S."/>
            <person name="Kildgaard S."/>
            <person name="Isbrandt T."/>
            <person name="Kuo A."/>
            <person name="Sato A."/>
            <person name="Lyhne E.K."/>
            <person name="Kogle M.E."/>
            <person name="Wiebenga A."/>
            <person name="Kun R.S."/>
            <person name="Lubbers R.J."/>
            <person name="Makela M.R."/>
            <person name="Barry K."/>
            <person name="Chovatia M."/>
            <person name="Clum A."/>
            <person name="Daum C."/>
            <person name="Haridas S."/>
            <person name="He G."/>
            <person name="LaButti K."/>
            <person name="Lipzen A."/>
            <person name="Mondo S."/>
            <person name="Riley R."/>
            <person name="Salamov A."/>
            <person name="Simmons B.A."/>
            <person name="Magnuson J.K."/>
            <person name="Henrissat B."/>
            <person name="Mortensen U.H."/>
            <person name="Larsen T.O."/>
            <person name="Devries R.P."/>
            <person name="Grigoriev I.V."/>
            <person name="Machida M."/>
            <person name="Baker S.E."/>
            <person name="Andersen M.R."/>
        </authorList>
    </citation>
    <scope>NUCLEOTIDE SEQUENCE [LARGE SCALE GENOMIC DNA]</scope>
    <source>
        <strain evidence="2">IBT 14317</strain>
    </source>
</reference>
<name>A0A5N7CFE4_PETAA</name>
<dbReference type="EMBL" id="ML735234">
    <property type="protein sequence ID" value="KAE8392864.1"/>
    <property type="molecule type" value="Genomic_DNA"/>
</dbReference>
<dbReference type="Proteomes" id="UP000326877">
    <property type="component" value="Unassembled WGS sequence"/>
</dbReference>
<accession>A0A5N7CFE4</accession>
<gene>
    <name evidence="2" type="ORF">BDV23DRAFT_150646</name>
</gene>
<keyword evidence="1" id="KW-1133">Transmembrane helix</keyword>
<evidence type="ECO:0000256" key="1">
    <source>
        <dbReference type="SAM" id="Phobius"/>
    </source>
</evidence>
<keyword evidence="1" id="KW-0812">Transmembrane</keyword>
<sequence>MRCFFTAPSERNRPSKMPSSLPFWWTIISMVTVTSSDSLLISYSISLIDSLIYLA</sequence>
<proteinExistence type="predicted"/>
<keyword evidence="1" id="KW-0472">Membrane</keyword>